<dbReference type="InterPro" id="IPR001314">
    <property type="entry name" value="Peptidase_S1A"/>
</dbReference>
<dbReference type="PROSITE" id="PS50240">
    <property type="entry name" value="TRYPSIN_DOM"/>
    <property type="match status" value="1"/>
</dbReference>
<feature type="signal peptide" evidence="7">
    <location>
        <begin position="1"/>
        <end position="25"/>
    </location>
</feature>
<organism evidence="9 10">
    <name type="scientific">Cephus cinctus</name>
    <name type="common">Wheat stem sawfly</name>
    <dbReference type="NCBI Taxonomy" id="211228"/>
    <lineage>
        <taxon>Eukaryota</taxon>
        <taxon>Metazoa</taxon>
        <taxon>Ecdysozoa</taxon>
        <taxon>Arthropoda</taxon>
        <taxon>Hexapoda</taxon>
        <taxon>Insecta</taxon>
        <taxon>Pterygota</taxon>
        <taxon>Neoptera</taxon>
        <taxon>Endopterygota</taxon>
        <taxon>Hymenoptera</taxon>
        <taxon>Cephoidea</taxon>
        <taxon>Cephidae</taxon>
        <taxon>Cephus</taxon>
    </lineage>
</organism>
<dbReference type="Proteomes" id="UP000694920">
    <property type="component" value="Unplaced"/>
</dbReference>
<dbReference type="InterPro" id="IPR050430">
    <property type="entry name" value="Peptidase_S1"/>
</dbReference>
<dbReference type="Pfam" id="PF00089">
    <property type="entry name" value="Trypsin"/>
    <property type="match status" value="1"/>
</dbReference>
<dbReference type="SMART" id="SM00020">
    <property type="entry name" value="Tryp_SPc"/>
    <property type="match status" value="1"/>
</dbReference>
<proteinExistence type="inferred from homology"/>
<dbReference type="InterPro" id="IPR043504">
    <property type="entry name" value="Peptidase_S1_PA_chymotrypsin"/>
</dbReference>
<dbReference type="RefSeq" id="XP_015586368.1">
    <property type="nucleotide sequence ID" value="XM_015730882.2"/>
</dbReference>
<evidence type="ECO:0000313" key="9">
    <source>
        <dbReference type="Proteomes" id="UP000694920"/>
    </source>
</evidence>
<dbReference type="KEGG" id="ccin:107263555"/>
<dbReference type="InterPro" id="IPR009003">
    <property type="entry name" value="Peptidase_S1_PA"/>
</dbReference>
<evidence type="ECO:0000259" key="8">
    <source>
        <dbReference type="PROSITE" id="PS50240"/>
    </source>
</evidence>
<evidence type="ECO:0000256" key="2">
    <source>
        <dbReference type="ARBA" id="ARBA00022670"/>
    </source>
</evidence>
<dbReference type="CDD" id="cd00190">
    <property type="entry name" value="Tryp_SPc"/>
    <property type="match status" value="1"/>
</dbReference>
<dbReference type="GeneID" id="107263555"/>
<dbReference type="FunFam" id="2.40.10.10:FF:000034">
    <property type="entry name" value="Eupolytin"/>
    <property type="match status" value="1"/>
</dbReference>
<keyword evidence="3 6" id="KW-0378">Hydrolase</keyword>
<dbReference type="Gene3D" id="2.40.10.10">
    <property type="entry name" value="Trypsin-like serine proteases"/>
    <property type="match status" value="2"/>
</dbReference>
<dbReference type="GO" id="GO:0006508">
    <property type="term" value="P:proteolysis"/>
    <property type="evidence" value="ECO:0007669"/>
    <property type="project" value="UniProtKB-KW"/>
</dbReference>
<dbReference type="SUPFAM" id="SSF50494">
    <property type="entry name" value="Trypsin-like serine proteases"/>
    <property type="match status" value="1"/>
</dbReference>
<dbReference type="InterPro" id="IPR018114">
    <property type="entry name" value="TRYPSIN_HIS"/>
</dbReference>
<dbReference type="PROSITE" id="PS00135">
    <property type="entry name" value="TRYPSIN_SER"/>
    <property type="match status" value="1"/>
</dbReference>
<evidence type="ECO:0000256" key="5">
    <source>
        <dbReference type="ARBA" id="ARBA00023157"/>
    </source>
</evidence>
<comment type="similarity">
    <text evidence="1">Belongs to the peptidase S1 family.</text>
</comment>
<protein>
    <submittedName>
        <fullName evidence="10">Chymotrypsin-1</fullName>
    </submittedName>
</protein>
<name>A0AAJ7BHV3_CEPCN</name>
<dbReference type="PANTHER" id="PTHR24276:SF96">
    <property type="entry name" value="PEPTIDASE S1 DOMAIN-CONTAINING PROTEIN"/>
    <property type="match status" value="1"/>
</dbReference>
<gene>
    <name evidence="10" type="primary">LOC107263555</name>
</gene>
<feature type="chain" id="PRO_5042461419" evidence="7">
    <location>
        <begin position="26"/>
        <end position="263"/>
    </location>
</feature>
<dbReference type="InterPro" id="IPR001254">
    <property type="entry name" value="Trypsin_dom"/>
</dbReference>
<evidence type="ECO:0000256" key="3">
    <source>
        <dbReference type="ARBA" id="ARBA00022801"/>
    </source>
</evidence>
<dbReference type="PRINTS" id="PR00722">
    <property type="entry name" value="CHYMOTRYPSIN"/>
</dbReference>
<accession>A0AAJ7BHV3</accession>
<evidence type="ECO:0000256" key="6">
    <source>
        <dbReference type="RuleBase" id="RU363034"/>
    </source>
</evidence>
<dbReference type="InterPro" id="IPR033116">
    <property type="entry name" value="TRYPSIN_SER"/>
</dbReference>
<sequence>MTPVKMSFSLLSILVVGILAKGISGGVLNTRIIGGENAKIAEFPHQVSLRYQNRHYCGGTIISTKHILTAAHCIIEFVQQDYPLKDLTVITGTNSLATGGDTYGIQNLTYHSSYDDSASSTWRHDIAIIRLSTELTVSSSQSIISLPTEDAPTDVDATVSGWGRVLYPSYSSPTSLQKASVTLLNNTYCQSFVNLAIYDSHLCGLQEYGIGVCSGDSGGPLIYNNTIVGIVSWGYGCAIGMPDGYTRVYSYLDYIKTTMLELA</sequence>
<dbReference type="PROSITE" id="PS00134">
    <property type="entry name" value="TRYPSIN_HIS"/>
    <property type="match status" value="1"/>
</dbReference>
<reference evidence="10" key="1">
    <citation type="submission" date="2025-08" db="UniProtKB">
        <authorList>
            <consortium name="RefSeq"/>
        </authorList>
    </citation>
    <scope>IDENTIFICATION</scope>
</reference>
<keyword evidence="2 6" id="KW-0645">Protease</keyword>
<keyword evidence="5" id="KW-1015">Disulfide bond</keyword>
<keyword evidence="7" id="KW-0732">Signal</keyword>
<keyword evidence="4 6" id="KW-0720">Serine protease</keyword>
<evidence type="ECO:0000256" key="1">
    <source>
        <dbReference type="ARBA" id="ARBA00007664"/>
    </source>
</evidence>
<dbReference type="GO" id="GO:0004252">
    <property type="term" value="F:serine-type endopeptidase activity"/>
    <property type="evidence" value="ECO:0007669"/>
    <property type="project" value="InterPro"/>
</dbReference>
<dbReference type="PANTHER" id="PTHR24276">
    <property type="entry name" value="POLYSERASE-RELATED"/>
    <property type="match status" value="1"/>
</dbReference>
<dbReference type="AlphaFoldDB" id="A0AAJ7BHV3"/>
<evidence type="ECO:0000256" key="7">
    <source>
        <dbReference type="SAM" id="SignalP"/>
    </source>
</evidence>
<evidence type="ECO:0000256" key="4">
    <source>
        <dbReference type="ARBA" id="ARBA00022825"/>
    </source>
</evidence>
<feature type="domain" description="Peptidase S1" evidence="8">
    <location>
        <begin position="32"/>
        <end position="260"/>
    </location>
</feature>
<keyword evidence="9" id="KW-1185">Reference proteome</keyword>
<evidence type="ECO:0000313" key="10">
    <source>
        <dbReference type="RefSeq" id="XP_015586368.1"/>
    </source>
</evidence>